<feature type="compositionally biased region" description="Polar residues" evidence="1">
    <location>
        <begin position="24"/>
        <end position="35"/>
    </location>
</feature>
<dbReference type="Proteomes" id="UP001054821">
    <property type="component" value="Chromosome 1"/>
</dbReference>
<evidence type="ECO:0000256" key="1">
    <source>
        <dbReference type="SAM" id="MobiDB-lite"/>
    </source>
</evidence>
<keyword evidence="3" id="KW-1185">Reference proteome</keyword>
<gene>
    <name evidence="2" type="ORF">L3X38_003102</name>
</gene>
<dbReference type="EMBL" id="JAJFAZ020000001">
    <property type="protein sequence ID" value="KAI5350211.1"/>
    <property type="molecule type" value="Genomic_DNA"/>
</dbReference>
<comment type="caution">
    <text evidence="2">The sequence shown here is derived from an EMBL/GenBank/DDBJ whole genome shotgun (WGS) entry which is preliminary data.</text>
</comment>
<name>A0AAD4ZLF9_PRUDU</name>
<evidence type="ECO:0000313" key="2">
    <source>
        <dbReference type="EMBL" id="KAI5350211.1"/>
    </source>
</evidence>
<reference evidence="2 3" key="1">
    <citation type="journal article" date="2022" name="G3 (Bethesda)">
        <title>Whole-genome sequence and methylome profiling of the almond [Prunus dulcis (Mill.) D.A. Webb] cultivar 'Nonpareil'.</title>
        <authorList>
            <person name="D'Amico-Willman K.M."/>
            <person name="Ouma W.Z."/>
            <person name="Meulia T."/>
            <person name="Sideli G.M."/>
            <person name="Gradziel T.M."/>
            <person name="Fresnedo-Ramirez J."/>
        </authorList>
    </citation>
    <scope>NUCLEOTIDE SEQUENCE [LARGE SCALE GENOMIC DNA]</scope>
    <source>
        <strain evidence="2">Clone GOH B32 T37-40</strain>
    </source>
</reference>
<accession>A0AAD4ZLF9</accession>
<organism evidence="2 3">
    <name type="scientific">Prunus dulcis</name>
    <name type="common">Almond</name>
    <name type="synonym">Amygdalus dulcis</name>
    <dbReference type="NCBI Taxonomy" id="3755"/>
    <lineage>
        <taxon>Eukaryota</taxon>
        <taxon>Viridiplantae</taxon>
        <taxon>Streptophyta</taxon>
        <taxon>Embryophyta</taxon>
        <taxon>Tracheophyta</taxon>
        <taxon>Spermatophyta</taxon>
        <taxon>Magnoliopsida</taxon>
        <taxon>eudicotyledons</taxon>
        <taxon>Gunneridae</taxon>
        <taxon>Pentapetalae</taxon>
        <taxon>rosids</taxon>
        <taxon>fabids</taxon>
        <taxon>Rosales</taxon>
        <taxon>Rosaceae</taxon>
        <taxon>Amygdaloideae</taxon>
        <taxon>Amygdaleae</taxon>
        <taxon>Prunus</taxon>
    </lineage>
</organism>
<feature type="region of interest" description="Disordered" evidence="1">
    <location>
        <begin position="1"/>
        <end position="46"/>
    </location>
</feature>
<sequence>MDQGGGGSSRNQVRNNEIRGGQGSENIGVTQSFNGPGQKGLDISDNTIIGGERSKTVGIRRVGNTRPDEGSSCCCIL</sequence>
<proteinExistence type="predicted"/>
<evidence type="ECO:0000313" key="3">
    <source>
        <dbReference type="Proteomes" id="UP001054821"/>
    </source>
</evidence>
<protein>
    <submittedName>
        <fullName evidence="2">Uncharacterized protein</fullName>
    </submittedName>
</protein>
<dbReference type="AlphaFoldDB" id="A0AAD4ZLF9"/>